<dbReference type="Pfam" id="PF00012">
    <property type="entry name" value="HSP70"/>
    <property type="match status" value="1"/>
</dbReference>
<dbReference type="EMBL" id="AUZX01003743">
    <property type="protein sequence ID" value="EQD73075.1"/>
    <property type="molecule type" value="Genomic_DNA"/>
</dbReference>
<accession>T1CU15</accession>
<dbReference type="InterPro" id="IPR029047">
    <property type="entry name" value="HSP70_peptide-bd_sf"/>
</dbReference>
<keyword evidence="2" id="KW-0067">ATP-binding</keyword>
<dbReference type="Gene3D" id="2.60.34.10">
    <property type="entry name" value="Substrate Binding Domain Of DNAk, Chain A, domain 1"/>
    <property type="match status" value="1"/>
</dbReference>
<evidence type="ECO:0000256" key="1">
    <source>
        <dbReference type="ARBA" id="ARBA00022741"/>
    </source>
</evidence>
<evidence type="ECO:0000256" key="2">
    <source>
        <dbReference type="ARBA" id="ARBA00022840"/>
    </source>
</evidence>
<gene>
    <name evidence="3" type="ORF">B1A_05137</name>
</gene>
<reference evidence="3" key="1">
    <citation type="submission" date="2013-08" db="EMBL/GenBank/DDBJ databases">
        <authorList>
            <person name="Mendez C."/>
            <person name="Richter M."/>
            <person name="Ferrer M."/>
            <person name="Sanchez J."/>
        </authorList>
    </citation>
    <scope>NUCLEOTIDE SEQUENCE</scope>
</reference>
<keyword evidence="3" id="KW-0346">Stress response</keyword>
<comment type="caution">
    <text evidence="3">The sequence shown here is derived from an EMBL/GenBank/DDBJ whole genome shotgun (WGS) entry which is preliminary data.</text>
</comment>
<dbReference type="GO" id="GO:0140662">
    <property type="term" value="F:ATP-dependent protein folding chaperone"/>
    <property type="evidence" value="ECO:0007669"/>
    <property type="project" value="InterPro"/>
</dbReference>
<dbReference type="SUPFAM" id="SSF100920">
    <property type="entry name" value="Heat shock protein 70kD (HSP70), peptide-binding domain"/>
    <property type="match status" value="1"/>
</dbReference>
<organism evidence="3">
    <name type="scientific">mine drainage metagenome</name>
    <dbReference type="NCBI Taxonomy" id="410659"/>
    <lineage>
        <taxon>unclassified sequences</taxon>
        <taxon>metagenomes</taxon>
        <taxon>ecological metagenomes</taxon>
    </lineage>
</organism>
<dbReference type="InterPro" id="IPR013126">
    <property type="entry name" value="Hsp_70_fam"/>
</dbReference>
<dbReference type="AlphaFoldDB" id="T1CU15"/>
<evidence type="ECO:0000313" key="3">
    <source>
        <dbReference type="EMBL" id="EQD73075.1"/>
    </source>
</evidence>
<name>T1CU15_9ZZZZ</name>
<reference evidence="3" key="2">
    <citation type="journal article" date="2014" name="ISME J.">
        <title>Microbial stratification in low pH oxic and suboxic macroscopic growths along an acid mine drainage.</title>
        <authorList>
            <person name="Mendez-Garcia C."/>
            <person name="Mesa V."/>
            <person name="Sprenger R.R."/>
            <person name="Richter M."/>
            <person name="Diez M.S."/>
            <person name="Solano J."/>
            <person name="Bargiela R."/>
            <person name="Golyshina O.V."/>
            <person name="Manteca A."/>
            <person name="Ramos J.L."/>
            <person name="Gallego J.R."/>
            <person name="Llorente I."/>
            <person name="Martins Dos Santos V.A."/>
            <person name="Jensen O.N."/>
            <person name="Pelaez A.I."/>
            <person name="Sanchez J."/>
            <person name="Ferrer M."/>
        </authorList>
    </citation>
    <scope>NUCLEOTIDE SEQUENCE</scope>
</reference>
<dbReference type="GO" id="GO:0005524">
    <property type="term" value="F:ATP binding"/>
    <property type="evidence" value="ECO:0007669"/>
    <property type="project" value="UniProtKB-KW"/>
</dbReference>
<proteinExistence type="predicted"/>
<keyword evidence="1" id="KW-0547">Nucleotide-binding</keyword>
<protein>
    <submittedName>
        <fullName evidence="3">Heat shock protein 70</fullName>
    </submittedName>
</protein>
<dbReference type="PANTHER" id="PTHR19375">
    <property type="entry name" value="HEAT SHOCK PROTEIN 70KDA"/>
    <property type="match status" value="1"/>
</dbReference>
<feature type="non-terminal residue" evidence="3">
    <location>
        <position position="105"/>
    </location>
</feature>
<sequence length="105" mass="11787">MDIHVLQGEREMAKDNRSLARFSLTDITPMTAGAARIEVTFTIDANGILDVRALDQRTGHSQGVVVHPSYGISKDTVREMIKESFQHAQEDFQTRMLIDSGQKQQ</sequence>